<keyword evidence="6 14" id="KW-0812">Transmembrane</keyword>
<comment type="miscellaneous">
    <text evidence="14">Bacitracin is thought to be involved in the inhibition of peptidoglycan synthesis by sequestering undecaprenyl diphosphate, thereby reducing the pool of lipid carrier available.</text>
</comment>
<comment type="similarity">
    <text evidence="2 14">Belongs to the UppP family.</text>
</comment>
<dbReference type="GO" id="GO:0005886">
    <property type="term" value="C:plasma membrane"/>
    <property type="evidence" value="ECO:0007669"/>
    <property type="project" value="UniProtKB-SubCell"/>
</dbReference>
<dbReference type="Pfam" id="PF02673">
    <property type="entry name" value="BacA"/>
    <property type="match status" value="1"/>
</dbReference>
<evidence type="ECO:0000256" key="7">
    <source>
        <dbReference type="ARBA" id="ARBA00022801"/>
    </source>
</evidence>
<feature type="transmembrane region" description="Helical" evidence="14">
    <location>
        <begin position="123"/>
        <end position="142"/>
    </location>
</feature>
<dbReference type="EMBL" id="MNYI01000128">
    <property type="protein sequence ID" value="OIP40144.1"/>
    <property type="molecule type" value="Genomic_DNA"/>
</dbReference>
<evidence type="ECO:0000256" key="9">
    <source>
        <dbReference type="ARBA" id="ARBA00023136"/>
    </source>
</evidence>
<dbReference type="NCBIfam" id="NF001390">
    <property type="entry name" value="PRK00281.1-4"/>
    <property type="match status" value="1"/>
</dbReference>
<feature type="transmembrane region" description="Helical" evidence="14">
    <location>
        <begin position="226"/>
        <end position="249"/>
    </location>
</feature>
<evidence type="ECO:0000313" key="16">
    <source>
        <dbReference type="Proteomes" id="UP000183085"/>
    </source>
</evidence>
<name>A0A1J5EBT7_9BACT</name>
<protein>
    <recommendedName>
        <fullName evidence="4 14">Undecaprenyl-diphosphatase</fullName>
        <ecNumber evidence="3 14">3.6.1.27</ecNumber>
    </recommendedName>
    <alternativeName>
        <fullName evidence="12 14">Bacitracin resistance protein</fullName>
    </alternativeName>
    <alternativeName>
        <fullName evidence="11 14">Undecaprenyl pyrophosphate phosphatase</fullName>
    </alternativeName>
</protein>
<keyword evidence="8 14" id="KW-1133">Transmembrane helix</keyword>
<evidence type="ECO:0000256" key="10">
    <source>
        <dbReference type="ARBA" id="ARBA00023251"/>
    </source>
</evidence>
<dbReference type="PANTHER" id="PTHR30622:SF3">
    <property type="entry name" value="UNDECAPRENYL-DIPHOSPHATASE"/>
    <property type="match status" value="1"/>
</dbReference>
<gene>
    <name evidence="14" type="primary">uppP</name>
    <name evidence="15" type="ORF">AUJ95_04845</name>
</gene>
<comment type="function">
    <text evidence="14">Catalyzes the dephosphorylation of undecaprenyl diphosphate (UPP). Confers resistance to bacitracin.</text>
</comment>
<evidence type="ECO:0000256" key="1">
    <source>
        <dbReference type="ARBA" id="ARBA00004651"/>
    </source>
</evidence>
<evidence type="ECO:0000256" key="12">
    <source>
        <dbReference type="ARBA" id="ARBA00032932"/>
    </source>
</evidence>
<dbReference type="NCBIfam" id="NF001389">
    <property type="entry name" value="PRK00281.1-2"/>
    <property type="match status" value="1"/>
</dbReference>
<evidence type="ECO:0000256" key="11">
    <source>
        <dbReference type="ARBA" id="ARBA00032707"/>
    </source>
</evidence>
<reference evidence="15 16" key="1">
    <citation type="journal article" date="2016" name="Environ. Microbiol.">
        <title>Genomic resolution of a cold subsurface aquifer community provides metabolic insights for novel microbes adapted to high CO concentrations.</title>
        <authorList>
            <person name="Probst A.J."/>
            <person name="Castelle C.J."/>
            <person name="Singh A."/>
            <person name="Brown C.T."/>
            <person name="Anantharaman K."/>
            <person name="Sharon I."/>
            <person name="Hug L.A."/>
            <person name="Burstein D."/>
            <person name="Emerson J.B."/>
            <person name="Thomas B.C."/>
            <person name="Banfield J.F."/>
        </authorList>
    </citation>
    <scope>NUCLEOTIDE SEQUENCE [LARGE SCALE GENOMIC DNA]</scope>
    <source>
        <strain evidence="15">CG2_30_40_21</strain>
    </source>
</reference>
<evidence type="ECO:0000256" key="8">
    <source>
        <dbReference type="ARBA" id="ARBA00022989"/>
    </source>
</evidence>
<dbReference type="PANTHER" id="PTHR30622">
    <property type="entry name" value="UNDECAPRENYL-DIPHOSPHATASE"/>
    <property type="match status" value="1"/>
</dbReference>
<dbReference type="GO" id="GO:0071555">
    <property type="term" value="P:cell wall organization"/>
    <property type="evidence" value="ECO:0007669"/>
    <property type="project" value="UniProtKB-KW"/>
</dbReference>
<keyword evidence="7 14" id="KW-0378">Hydrolase</keyword>
<keyword evidence="10 14" id="KW-0046">Antibiotic resistance</keyword>
<comment type="catalytic activity">
    <reaction evidence="13 14">
        <text>di-trans,octa-cis-undecaprenyl diphosphate + H2O = di-trans,octa-cis-undecaprenyl phosphate + phosphate + H(+)</text>
        <dbReference type="Rhea" id="RHEA:28094"/>
        <dbReference type="ChEBI" id="CHEBI:15377"/>
        <dbReference type="ChEBI" id="CHEBI:15378"/>
        <dbReference type="ChEBI" id="CHEBI:43474"/>
        <dbReference type="ChEBI" id="CHEBI:58405"/>
        <dbReference type="ChEBI" id="CHEBI:60392"/>
        <dbReference type="EC" id="3.6.1.27"/>
    </reaction>
</comment>
<feature type="transmembrane region" description="Helical" evidence="14">
    <location>
        <begin position="193"/>
        <end position="214"/>
    </location>
</feature>
<dbReference type="HAMAP" id="MF_01006">
    <property type="entry name" value="Undec_diphosphatase"/>
    <property type="match status" value="1"/>
</dbReference>
<dbReference type="GO" id="GO:0008360">
    <property type="term" value="P:regulation of cell shape"/>
    <property type="evidence" value="ECO:0007669"/>
    <property type="project" value="UniProtKB-KW"/>
</dbReference>
<dbReference type="GO" id="GO:0046677">
    <property type="term" value="P:response to antibiotic"/>
    <property type="evidence" value="ECO:0007669"/>
    <property type="project" value="UniProtKB-UniRule"/>
</dbReference>
<proteinExistence type="inferred from homology"/>
<keyword evidence="14" id="KW-0573">Peptidoglycan synthesis</keyword>
<comment type="caution">
    <text evidence="15">The sequence shown here is derived from an EMBL/GenBank/DDBJ whole genome shotgun (WGS) entry which is preliminary data.</text>
</comment>
<keyword evidence="5 14" id="KW-1003">Cell membrane</keyword>
<sequence>MPMNDIVISIILGIVEGITEFLPISSTGHLILAGNYLKFVGEKANAFEIFIQLGAIIAVLCYFRTRLWWLIQSLLGKSSTPDGLPQGIARRFTLGIIIAFIPSAVIGLLFHDIIEEKLFNPRGVATALIVGGIAILLIERFCKKPKVLIMEQTGWIQSFWIGVAQCLSLIPGMSRSASTIMGGLVVGLNRVAAAEFSFFLAIPTMFAATIYSLLKVFHKLSSADALTFGIGFIVSFVVAYLVIAGFMAFIKHYSFVVFGWYRIVLGIIVLIILR</sequence>
<feature type="transmembrane region" description="Helical" evidence="14">
    <location>
        <begin position="49"/>
        <end position="71"/>
    </location>
</feature>
<evidence type="ECO:0000256" key="13">
    <source>
        <dbReference type="ARBA" id="ARBA00047594"/>
    </source>
</evidence>
<keyword evidence="14" id="KW-0961">Cell wall biogenesis/degradation</keyword>
<dbReference type="EC" id="3.6.1.27" evidence="3 14"/>
<keyword evidence="9 14" id="KW-0472">Membrane</keyword>
<dbReference type="STRING" id="1817895.AUJ95_04845"/>
<evidence type="ECO:0000256" key="3">
    <source>
        <dbReference type="ARBA" id="ARBA00012374"/>
    </source>
</evidence>
<evidence type="ECO:0000256" key="4">
    <source>
        <dbReference type="ARBA" id="ARBA00021581"/>
    </source>
</evidence>
<dbReference type="Proteomes" id="UP000183085">
    <property type="component" value="Unassembled WGS sequence"/>
</dbReference>
<feature type="transmembrane region" description="Helical" evidence="14">
    <location>
        <begin position="154"/>
        <end position="173"/>
    </location>
</feature>
<evidence type="ECO:0000256" key="2">
    <source>
        <dbReference type="ARBA" id="ARBA00010621"/>
    </source>
</evidence>
<dbReference type="GO" id="GO:0009252">
    <property type="term" value="P:peptidoglycan biosynthetic process"/>
    <property type="evidence" value="ECO:0007669"/>
    <property type="project" value="UniProtKB-KW"/>
</dbReference>
<keyword evidence="14" id="KW-0133">Cell shape</keyword>
<dbReference type="NCBIfam" id="TIGR00753">
    <property type="entry name" value="undec_PP_bacA"/>
    <property type="match status" value="1"/>
</dbReference>
<dbReference type="AlphaFoldDB" id="A0A1J5EBT7"/>
<feature type="transmembrane region" description="Helical" evidence="14">
    <location>
        <begin position="255"/>
        <end position="273"/>
    </location>
</feature>
<feature type="transmembrane region" description="Helical" evidence="14">
    <location>
        <begin position="92"/>
        <end position="111"/>
    </location>
</feature>
<evidence type="ECO:0000256" key="14">
    <source>
        <dbReference type="HAMAP-Rule" id="MF_01006"/>
    </source>
</evidence>
<evidence type="ECO:0000256" key="6">
    <source>
        <dbReference type="ARBA" id="ARBA00022692"/>
    </source>
</evidence>
<organism evidence="15 16">
    <name type="scientific">Candidatus Desantisbacteria bacterium CG2_30_40_21</name>
    <dbReference type="NCBI Taxonomy" id="1817895"/>
    <lineage>
        <taxon>Bacteria</taxon>
        <taxon>Candidatus Desantisiibacteriota</taxon>
    </lineage>
</organism>
<accession>A0A1J5EBT7</accession>
<evidence type="ECO:0000256" key="5">
    <source>
        <dbReference type="ARBA" id="ARBA00022475"/>
    </source>
</evidence>
<comment type="subcellular location">
    <subcellularLocation>
        <location evidence="1 14">Cell membrane</location>
        <topology evidence="1 14">Multi-pass membrane protein</topology>
    </subcellularLocation>
</comment>
<evidence type="ECO:0000313" key="15">
    <source>
        <dbReference type="EMBL" id="OIP40144.1"/>
    </source>
</evidence>
<dbReference type="GO" id="GO:0050380">
    <property type="term" value="F:undecaprenyl-diphosphatase activity"/>
    <property type="evidence" value="ECO:0007669"/>
    <property type="project" value="UniProtKB-UniRule"/>
</dbReference>
<dbReference type="InterPro" id="IPR003824">
    <property type="entry name" value="UppP"/>
</dbReference>